<accession>A0A081RUK6</accession>
<evidence type="ECO:0000313" key="1">
    <source>
        <dbReference type="EMBL" id="KER02359.1"/>
    </source>
</evidence>
<dbReference type="RefSeq" id="WP_036840120.1">
    <property type="nucleotide sequence ID" value="NZ_CAWLUD010000050.1"/>
</dbReference>
<sequence>CQRCVGQWWRIIGSSLALAIIILKKIDRLINPTAKPHFILIYQQTYPQMVSWIKIYRASRKRFRYNSVAKIIA</sequence>
<reference evidence="1 2" key="1">
    <citation type="submission" date="2014-03" db="EMBL/GenBank/DDBJ databases">
        <title>Draft Genome of Photorhabdus temperata Meg1.</title>
        <authorList>
            <person name="Hurst S.G.IV."/>
            <person name="Morris K."/>
            <person name="Thomas K."/>
            <person name="Tisa L.S."/>
        </authorList>
    </citation>
    <scope>NUCLEOTIDE SEQUENCE [LARGE SCALE GENOMIC DNA]</scope>
    <source>
        <strain evidence="1 2">Meg1</strain>
    </source>
</reference>
<dbReference type="AlphaFoldDB" id="A0A081RUK6"/>
<comment type="caution">
    <text evidence="1">The sequence shown here is derived from an EMBL/GenBank/DDBJ whole genome shotgun (WGS) entry which is preliminary data.</text>
</comment>
<evidence type="ECO:0000313" key="2">
    <source>
        <dbReference type="Proteomes" id="UP000028002"/>
    </source>
</evidence>
<gene>
    <name evidence="1" type="ORF">MEG1DRAFT_02945</name>
</gene>
<protein>
    <submittedName>
        <fullName evidence="1">Uncharacterized protein</fullName>
    </submittedName>
</protein>
<dbReference type="PATRIC" id="fig|1393735.3.peg.2998"/>
<dbReference type="Proteomes" id="UP000028002">
    <property type="component" value="Unassembled WGS sequence"/>
</dbReference>
<name>A0A081RUK6_PHOTE</name>
<feature type="non-terminal residue" evidence="1">
    <location>
        <position position="1"/>
    </location>
</feature>
<organism evidence="1 2">
    <name type="scientific">Photorhabdus temperata subsp. temperata Meg1</name>
    <dbReference type="NCBI Taxonomy" id="1393735"/>
    <lineage>
        <taxon>Bacteria</taxon>
        <taxon>Pseudomonadati</taxon>
        <taxon>Pseudomonadota</taxon>
        <taxon>Gammaproteobacteria</taxon>
        <taxon>Enterobacterales</taxon>
        <taxon>Morganellaceae</taxon>
        <taxon>Photorhabdus</taxon>
    </lineage>
</organism>
<proteinExistence type="predicted"/>
<dbReference type="EMBL" id="JGVH01000050">
    <property type="protein sequence ID" value="KER02359.1"/>
    <property type="molecule type" value="Genomic_DNA"/>
</dbReference>